<reference evidence="2 3" key="1">
    <citation type="submission" date="2018-07" db="EMBL/GenBank/DDBJ databases">
        <title>Draft Genome Assemblies for Five Robust Yarrowia lipolytica Strains Exhibiting High Lipid Production and Pentose Sugar Utilization and Sugar Alcohol Secretion from Undetoxified Lignocellulosic Biomass Hydrolysates.</title>
        <authorList>
            <consortium name="DOE Joint Genome Institute"/>
            <person name="Walker C."/>
            <person name="Ryu S."/>
            <person name="Na H."/>
            <person name="Zane M."/>
            <person name="LaButti K."/>
            <person name="Lipzen A."/>
            <person name="Haridas S."/>
            <person name="Barry K."/>
            <person name="Grigoriev I.V."/>
            <person name="Quarterman J."/>
            <person name="Slininger P."/>
            <person name="Dien B."/>
            <person name="Trinh C.T."/>
        </authorList>
    </citation>
    <scope>NUCLEOTIDE SEQUENCE [LARGE SCALE GENOMIC DNA]</scope>
    <source>
        <strain evidence="2 3">YB392</strain>
    </source>
</reference>
<dbReference type="AlphaFoldDB" id="A0A371BXC1"/>
<name>A0A371BXC1_YARLL</name>
<evidence type="ECO:0000313" key="2">
    <source>
        <dbReference type="EMBL" id="RDW22684.1"/>
    </source>
</evidence>
<dbReference type="EMBL" id="KZ859173">
    <property type="protein sequence ID" value="RDW22684.1"/>
    <property type="molecule type" value="Genomic_DNA"/>
</dbReference>
<dbReference type="Proteomes" id="UP000256601">
    <property type="component" value="Unassembled WGS sequence"/>
</dbReference>
<evidence type="ECO:0000313" key="3">
    <source>
        <dbReference type="Proteomes" id="UP000256601"/>
    </source>
</evidence>
<proteinExistence type="predicted"/>
<keyword evidence="1" id="KW-1133">Transmembrane helix</keyword>
<gene>
    <name evidence="2" type="ORF">B0I71DRAFT_137182</name>
</gene>
<sequence>MYSTYCVLISFIFNISTASLVLTPFATSSLLILLTKKRFRFLLLRLVWGLKPRLVLLLLLPLEVIPVSVPNLTKRPPSRSRLSSLSCGWS</sequence>
<evidence type="ECO:0000256" key="1">
    <source>
        <dbReference type="SAM" id="Phobius"/>
    </source>
</evidence>
<feature type="transmembrane region" description="Helical" evidence="1">
    <location>
        <begin position="12"/>
        <end position="34"/>
    </location>
</feature>
<organism evidence="2 3">
    <name type="scientific">Yarrowia lipolytica</name>
    <name type="common">Candida lipolytica</name>
    <dbReference type="NCBI Taxonomy" id="4952"/>
    <lineage>
        <taxon>Eukaryota</taxon>
        <taxon>Fungi</taxon>
        <taxon>Dikarya</taxon>
        <taxon>Ascomycota</taxon>
        <taxon>Saccharomycotina</taxon>
        <taxon>Dipodascomycetes</taxon>
        <taxon>Dipodascales</taxon>
        <taxon>Dipodascales incertae sedis</taxon>
        <taxon>Yarrowia</taxon>
    </lineage>
</organism>
<keyword evidence="1" id="KW-0472">Membrane</keyword>
<protein>
    <submittedName>
        <fullName evidence="2">Uncharacterized protein</fullName>
    </submittedName>
</protein>
<keyword evidence="1" id="KW-0812">Transmembrane</keyword>
<accession>A0A371BXC1</accession>